<protein>
    <submittedName>
        <fullName evidence="2">Sugar ABC transporter substrate-binding protein</fullName>
    </submittedName>
</protein>
<dbReference type="SUPFAM" id="SSF53850">
    <property type="entry name" value="Periplasmic binding protein-like II"/>
    <property type="match status" value="1"/>
</dbReference>
<dbReference type="PANTHER" id="PTHR43649">
    <property type="entry name" value="ARABINOSE-BINDING PROTEIN-RELATED"/>
    <property type="match status" value="1"/>
</dbReference>
<dbReference type="Gene3D" id="3.40.190.10">
    <property type="entry name" value="Periplasmic binding protein-like II"/>
    <property type="match status" value="2"/>
</dbReference>
<evidence type="ECO:0000256" key="1">
    <source>
        <dbReference type="SAM" id="MobiDB-lite"/>
    </source>
</evidence>
<gene>
    <name evidence="2" type="ORF">AB1207_06915</name>
</gene>
<dbReference type="InterPro" id="IPR050490">
    <property type="entry name" value="Bact_solute-bd_prot1"/>
</dbReference>
<dbReference type="Pfam" id="PF01547">
    <property type="entry name" value="SBP_bac_1"/>
    <property type="match status" value="1"/>
</dbReference>
<dbReference type="Proteomes" id="UP001555826">
    <property type="component" value="Unassembled WGS sequence"/>
</dbReference>
<dbReference type="InterPro" id="IPR006311">
    <property type="entry name" value="TAT_signal"/>
</dbReference>
<dbReference type="EMBL" id="JBFNQN010000004">
    <property type="protein sequence ID" value="MEW9264473.1"/>
    <property type="molecule type" value="Genomic_DNA"/>
</dbReference>
<accession>A0ABV3P504</accession>
<proteinExistence type="predicted"/>
<dbReference type="PROSITE" id="PS51318">
    <property type="entry name" value="TAT"/>
    <property type="match status" value="1"/>
</dbReference>
<evidence type="ECO:0000313" key="3">
    <source>
        <dbReference type="Proteomes" id="UP001555826"/>
    </source>
</evidence>
<dbReference type="PANTHER" id="PTHR43649:SF12">
    <property type="entry name" value="DIACETYLCHITOBIOSE BINDING PROTEIN DASA"/>
    <property type="match status" value="1"/>
</dbReference>
<reference evidence="2 3" key="1">
    <citation type="submission" date="2024-07" db="EMBL/GenBank/DDBJ databases">
        <authorList>
            <person name="Thanompreechachai J."/>
            <person name="Duangmal K."/>
        </authorList>
    </citation>
    <scope>NUCLEOTIDE SEQUENCE [LARGE SCALE GENOMIC DNA]</scope>
    <source>
        <strain evidence="2 3">KCTC 19886</strain>
    </source>
</reference>
<feature type="region of interest" description="Disordered" evidence="1">
    <location>
        <begin position="1"/>
        <end position="20"/>
    </location>
</feature>
<name>A0ABV3P504_9ACTN</name>
<evidence type="ECO:0000313" key="2">
    <source>
        <dbReference type="EMBL" id="MEW9264473.1"/>
    </source>
</evidence>
<dbReference type="InterPro" id="IPR006059">
    <property type="entry name" value="SBP"/>
</dbReference>
<organism evidence="2 3">
    <name type="scientific">Kineococcus endophyticus</name>
    <dbReference type="NCBI Taxonomy" id="1181883"/>
    <lineage>
        <taxon>Bacteria</taxon>
        <taxon>Bacillati</taxon>
        <taxon>Actinomycetota</taxon>
        <taxon>Actinomycetes</taxon>
        <taxon>Kineosporiales</taxon>
        <taxon>Kineosporiaceae</taxon>
        <taxon>Kineococcus</taxon>
    </lineage>
</organism>
<comment type="caution">
    <text evidence="2">The sequence shown here is derived from an EMBL/GenBank/DDBJ whole genome shotgun (WGS) entry which is preliminary data.</text>
</comment>
<dbReference type="RefSeq" id="WP_367637189.1">
    <property type="nucleotide sequence ID" value="NZ_JBFNQN010000004.1"/>
</dbReference>
<dbReference type="CDD" id="cd13585">
    <property type="entry name" value="PBP2_TMBP_like"/>
    <property type="match status" value="1"/>
</dbReference>
<sequence>MAGRHGIHLPTTLPGSTSRVSRRAALGGAAGLGGAAFLSSCSGAGGGGTAGGGGGGGDDKTVNVIMVNNPQMVDLQKLTKDNFTKDTGITVNYTVLPENDVRDKISQEFSSQAGQYDVASISNYEVPFYSKNGWLAPLDDFISGDSGFNQSDIIKPLATALTGEDGKVYAEPFYGESSFLMYRKDVFESKGLTMPDKPTWAEVAAFAAQLDGAMPNMKGIALRGLPGWGQVFAPLTTVVNTFGGTWFDEDWTAKVNAPEFVEATKFYVDLVRAHGENGAPQAGFTECLNGMTQSQVAMWYDATSAAGSLDAEGSPVAGKVGYVAAPVDQTESSGWLYTWAWGVQKASKRQDNAWKFISWASSQKYEELVGAQVGWASVPAGKRNSTYENADYQKAAAPFYKETQTAINAANPANPGVQPRPAPGIQFVAIPEFADLGTQVSQFVSSAIAGQTSVEDALNQGQELATKLVSDKYKK</sequence>
<keyword evidence="3" id="KW-1185">Reference proteome</keyword>